<feature type="non-terminal residue" evidence="1">
    <location>
        <position position="30"/>
    </location>
</feature>
<dbReference type="EMBL" id="AJSR01002862">
    <property type="protein sequence ID" value="EKM25832.1"/>
    <property type="molecule type" value="Genomic_DNA"/>
</dbReference>
<protein>
    <submittedName>
        <fullName evidence="1">Uncharacterized protein</fullName>
    </submittedName>
</protein>
<gene>
    <name evidence="1" type="ORF">VCHENC02_0358A</name>
</gene>
<dbReference type="Proteomes" id="UP000008367">
    <property type="component" value="Unassembled WGS sequence"/>
</dbReference>
<accession>A0A454CMP1</accession>
<comment type="caution">
    <text evidence="1">The sequence shown here is derived from an EMBL/GenBank/DDBJ whole genome shotgun (WGS) entry which is preliminary data.</text>
</comment>
<reference evidence="1 2" key="1">
    <citation type="submission" date="2012-10" db="EMBL/GenBank/DDBJ databases">
        <title>Genome sequence of Vibrio Cholerae HENC-02.</title>
        <authorList>
            <person name="Eppinger M."/>
            <person name="Hasan N.A."/>
            <person name="Sengamalay N."/>
            <person name="Hine E."/>
            <person name="Su Q."/>
            <person name="Daugherty S.C."/>
            <person name="Young S."/>
            <person name="Sadzewicz L."/>
            <person name="Tallon L."/>
            <person name="Cebula T.A."/>
            <person name="Ravel J."/>
            <person name="Colwell R.R."/>
        </authorList>
    </citation>
    <scope>NUCLEOTIDE SEQUENCE [LARGE SCALE GENOMIC DNA]</scope>
    <source>
        <strain evidence="1 2">HENC-02</strain>
    </source>
</reference>
<proteinExistence type="predicted"/>
<sequence length="30" mass="3674">MIFHFQFEMLSHCINKLLMEGTLCQVHFLY</sequence>
<organism evidence="1 2">
    <name type="scientific">Vibrio harveyi</name>
    <name type="common">Beneckea harveyi</name>
    <dbReference type="NCBI Taxonomy" id="669"/>
    <lineage>
        <taxon>Bacteria</taxon>
        <taxon>Pseudomonadati</taxon>
        <taxon>Pseudomonadota</taxon>
        <taxon>Gammaproteobacteria</taxon>
        <taxon>Vibrionales</taxon>
        <taxon>Vibrionaceae</taxon>
        <taxon>Vibrio</taxon>
    </lineage>
</organism>
<evidence type="ECO:0000313" key="2">
    <source>
        <dbReference type="Proteomes" id="UP000008367"/>
    </source>
</evidence>
<evidence type="ECO:0000313" key="1">
    <source>
        <dbReference type="EMBL" id="EKM25832.1"/>
    </source>
</evidence>
<name>A0A454CMP1_VIBHA</name>
<dbReference type="AlphaFoldDB" id="A0A454CMP1"/>